<proteinExistence type="predicted"/>
<name>A0A0M8PDD8_9EURO</name>
<dbReference type="EMBL" id="LHQQ01000003">
    <property type="protein sequence ID" value="KOS48637.1"/>
    <property type="molecule type" value="Genomic_DNA"/>
</dbReference>
<accession>A0A0M8PDD8</accession>
<organism evidence="2 3">
    <name type="scientific">Penicillium nordicum</name>
    <dbReference type="NCBI Taxonomy" id="229535"/>
    <lineage>
        <taxon>Eukaryota</taxon>
        <taxon>Fungi</taxon>
        <taxon>Dikarya</taxon>
        <taxon>Ascomycota</taxon>
        <taxon>Pezizomycotina</taxon>
        <taxon>Eurotiomycetes</taxon>
        <taxon>Eurotiomycetidae</taxon>
        <taxon>Eurotiales</taxon>
        <taxon>Aspergillaceae</taxon>
        <taxon>Penicillium</taxon>
    </lineage>
</organism>
<dbReference type="Proteomes" id="UP000037696">
    <property type="component" value="Unassembled WGS sequence"/>
</dbReference>
<sequence length="93" mass="10175">MPFSLPLRSSGAANPAPAPTDADVPVAVKITQADNVPKIISIRLSKIGLLEHKTNDPLVWKVAVEFALAPLRIKAIINSDIERPSEDHPRYDR</sequence>
<gene>
    <name evidence="2" type="ORF">ACN38_g346</name>
</gene>
<evidence type="ECO:0000313" key="2">
    <source>
        <dbReference type="EMBL" id="KOS48637.1"/>
    </source>
</evidence>
<keyword evidence="3" id="KW-1185">Reference proteome</keyword>
<dbReference type="AlphaFoldDB" id="A0A0M8PDD8"/>
<feature type="compositionally biased region" description="Low complexity" evidence="1">
    <location>
        <begin position="12"/>
        <end position="21"/>
    </location>
</feature>
<protein>
    <submittedName>
        <fullName evidence="2">Uncharacterized protein</fullName>
    </submittedName>
</protein>
<reference evidence="2 3" key="1">
    <citation type="submission" date="2015-08" db="EMBL/GenBank/DDBJ databases">
        <title>Genome sequencing of Penicillium nordicum.</title>
        <authorList>
            <person name="Nguyen H.D."/>
            <person name="Seifert K.A."/>
        </authorList>
    </citation>
    <scope>NUCLEOTIDE SEQUENCE [LARGE SCALE GENOMIC DNA]</scope>
    <source>
        <strain evidence="2 3">DAOMC 185683</strain>
    </source>
</reference>
<comment type="caution">
    <text evidence="2">The sequence shown here is derived from an EMBL/GenBank/DDBJ whole genome shotgun (WGS) entry which is preliminary data.</text>
</comment>
<evidence type="ECO:0000256" key="1">
    <source>
        <dbReference type="SAM" id="MobiDB-lite"/>
    </source>
</evidence>
<feature type="region of interest" description="Disordered" evidence="1">
    <location>
        <begin position="1"/>
        <end position="21"/>
    </location>
</feature>
<evidence type="ECO:0000313" key="3">
    <source>
        <dbReference type="Proteomes" id="UP000037696"/>
    </source>
</evidence>